<keyword evidence="1" id="KW-0175">Coiled coil</keyword>
<protein>
    <submittedName>
        <fullName evidence="3">Uncharacterized protein</fullName>
    </submittedName>
</protein>
<accession>A0ABQ8BET6</accession>
<evidence type="ECO:0000313" key="4">
    <source>
        <dbReference type="Proteomes" id="UP000824890"/>
    </source>
</evidence>
<proteinExistence type="predicted"/>
<dbReference type="EMBL" id="JAGKQM010000011">
    <property type="protein sequence ID" value="KAH0903213.1"/>
    <property type="molecule type" value="Genomic_DNA"/>
</dbReference>
<evidence type="ECO:0000313" key="3">
    <source>
        <dbReference type="EMBL" id="KAH0903213.1"/>
    </source>
</evidence>
<evidence type="ECO:0000256" key="1">
    <source>
        <dbReference type="SAM" id="Coils"/>
    </source>
</evidence>
<feature type="compositionally biased region" description="Low complexity" evidence="2">
    <location>
        <begin position="167"/>
        <end position="184"/>
    </location>
</feature>
<dbReference type="Proteomes" id="UP000824890">
    <property type="component" value="Unassembled WGS sequence"/>
</dbReference>
<comment type="caution">
    <text evidence="3">The sequence shown here is derived from an EMBL/GenBank/DDBJ whole genome shotgun (WGS) entry which is preliminary data.</text>
</comment>
<evidence type="ECO:0000256" key="2">
    <source>
        <dbReference type="SAM" id="MobiDB-lite"/>
    </source>
</evidence>
<feature type="region of interest" description="Disordered" evidence="2">
    <location>
        <begin position="162"/>
        <end position="197"/>
    </location>
</feature>
<keyword evidence="4" id="KW-1185">Reference proteome</keyword>
<name>A0ABQ8BET6_BRANA</name>
<organism evidence="3 4">
    <name type="scientific">Brassica napus</name>
    <name type="common">Rape</name>
    <dbReference type="NCBI Taxonomy" id="3708"/>
    <lineage>
        <taxon>Eukaryota</taxon>
        <taxon>Viridiplantae</taxon>
        <taxon>Streptophyta</taxon>
        <taxon>Embryophyta</taxon>
        <taxon>Tracheophyta</taxon>
        <taxon>Spermatophyta</taxon>
        <taxon>Magnoliopsida</taxon>
        <taxon>eudicotyledons</taxon>
        <taxon>Gunneridae</taxon>
        <taxon>Pentapetalae</taxon>
        <taxon>rosids</taxon>
        <taxon>malvids</taxon>
        <taxon>Brassicales</taxon>
        <taxon>Brassicaceae</taxon>
        <taxon>Brassiceae</taxon>
        <taxon>Brassica</taxon>
    </lineage>
</organism>
<reference evidence="3 4" key="1">
    <citation type="submission" date="2021-05" db="EMBL/GenBank/DDBJ databases">
        <title>Genome Assembly of Synthetic Allotetraploid Brassica napus Reveals Homoeologous Exchanges between Subgenomes.</title>
        <authorList>
            <person name="Davis J.T."/>
        </authorList>
    </citation>
    <scope>NUCLEOTIDE SEQUENCE [LARGE SCALE GENOMIC DNA]</scope>
    <source>
        <strain evidence="4">cv. Da-Ae</strain>
        <tissue evidence="3">Seedling</tissue>
    </source>
</reference>
<feature type="coiled-coil region" evidence="1">
    <location>
        <begin position="314"/>
        <end position="345"/>
    </location>
</feature>
<sequence length="380" mass="43307">MKPELRGLIATLRRAAYALPPDGNRATPIGPVAPVRPGKGRRNKRKLIFLLFPFFGKIQIRLFARPSIPQICFVQGRGRRRRYPIVLTSPPKSGRWNKLRKFDADRLLDRTRRLSLLVFWLGRCRSPFPWVGLEGRRTLQPVLSVIELLMTTSIHRLIDSPTPEINSVSSNSPSSGLPPLLRASGEGTSKVDQSAHLPDVHETSSWRFLYDNEASNEYTTFMERRLADFPRKEEVEGHLLTIQQLRGELEAVRVTEKQCGVEVEGLKGKLSATETEKVAIQNDLDSMKEKHRREIKGRDAAARKEHNLARRSLAREYDAVLAVVKDKLQKKKEESAAEIPRIEALTEYGEGGFELEEELGHLRDREISLDLDYSLEPFFI</sequence>
<gene>
    <name evidence="3" type="ORF">HID58_042716</name>
</gene>